<dbReference type="RefSeq" id="WP_072426757.1">
    <property type="nucleotide sequence ID" value="NZ_FPKR01000001.1"/>
</dbReference>
<keyword evidence="6 7" id="KW-0472">Membrane</keyword>
<keyword evidence="4 7" id="KW-0812">Transmembrane</keyword>
<evidence type="ECO:0000256" key="4">
    <source>
        <dbReference type="ARBA" id="ARBA00022692"/>
    </source>
</evidence>
<evidence type="ECO:0000256" key="2">
    <source>
        <dbReference type="ARBA" id="ARBA00007928"/>
    </source>
</evidence>
<keyword evidence="9" id="KW-1185">Reference proteome</keyword>
<organism evidence="8 9">
    <name type="scientific">Chitinimonas taiwanensis DSM 18899</name>
    <dbReference type="NCBI Taxonomy" id="1121279"/>
    <lineage>
        <taxon>Bacteria</taxon>
        <taxon>Pseudomonadati</taxon>
        <taxon>Pseudomonadota</taxon>
        <taxon>Betaproteobacteria</taxon>
        <taxon>Neisseriales</taxon>
        <taxon>Chitinibacteraceae</taxon>
        <taxon>Chitinimonas</taxon>
    </lineage>
</organism>
<evidence type="ECO:0000313" key="9">
    <source>
        <dbReference type="Proteomes" id="UP000186513"/>
    </source>
</evidence>
<feature type="transmembrane region" description="Helical" evidence="7">
    <location>
        <begin position="42"/>
        <end position="67"/>
    </location>
</feature>
<reference evidence="8 9" key="1">
    <citation type="submission" date="2016-11" db="EMBL/GenBank/DDBJ databases">
        <authorList>
            <person name="Jaros S."/>
            <person name="Januszkiewicz K."/>
            <person name="Wedrychowicz H."/>
        </authorList>
    </citation>
    <scope>NUCLEOTIDE SEQUENCE [LARGE SCALE GENOMIC DNA]</scope>
    <source>
        <strain evidence="8 9">DSM 18899</strain>
    </source>
</reference>
<gene>
    <name evidence="8" type="ORF">SAMN02745887_00210</name>
</gene>
<dbReference type="GO" id="GO:0042970">
    <property type="term" value="F:homoserine transmembrane transporter activity"/>
    <property type="evidence" value="ECO:0007669"/>
    <property type="project" value="TreeGrafter"/>
</dbReference>
<dbReference type="PANTHER" id="PTHR30086:SF14">
    <property type="entry name" value="HOMOSERINE_HOMOSERINE LACTONE EFFLUX PROTEIN"/>
    <property type="match status" value="1"/>
</dbReference>
<feature type="transmembrane region" description="Helical" evidence="7">
    <location>
        <begin position="150"/>
        <end position="177"/>
    </location>
</feature>
<accession>A0A1K2H424</accession>
<dbReference type="Pfam" id="PF01810">
    <property type="entry name" value="LysE"/>
    <property type="match status" value="1"/>
</dbReference>
<keyword evidence="5 7" id="KW-1133">Transmembrane helix</keyword>
<evidence type="ECO:0000256" key="1">
    <source>
        <dbReference type="ARBA" id="ARBA00004651"/>
    </source>
</evidence>
<dbReference type="EMBL" id="FPKR01000001">
    <property type="protein sequence ID" value="SFZ70449.1"/>
    <property type="molecule type" value="Genomic_DNA"/>
</dbReference>
<dbReference type="AlphaFoldDB" id="A0A1K2H424"/>
<evidence type="ECO:0000256" key="3">
    <source>
        <dbReference type="ARBA" id="ARBA00022475"/>
    </source>
</evidence>
<dbReference type="PIRSF" id="PIRSF006324">
    <property type="entry name" value="LeuE"/>
    <property type="match status" value="1"/>
</dbReference>
<evidence type="ECO:0000256" key="7">
    <source>
        <dbReference type="SAM" id="Phobius"/>
    </source>
</evidence>
<dbReference type="InterPro" id="IPR001123">
    <property type="entry name" value="LeuE-type"/>
</dbReference>
<comment type="similarity">
    <text evidence="2">Belongs to the Rht family.</text>
</comment>
<proteinExistence type="inferred from homology"/>
<evidence type="ECO:0000313" key="8">
    <source>
        <dbReference type="EMBL" id="SFZ70449.1"/>
    </source>
</evidence>
<dbReference type="STRING" id="1121279.SAMN02745887_00210"/>
<name>A0A1K2H424_9NEIS</name>
<dbReference type="OrthoDB" id="9804822at2"/>
<comment type="subcellular location">
    <subcellularLocation>
        <location evidence="1">Cell membrane</location>
        <topology evidence="1">Multi-pass membrane protein</topology>
    </subcellularLocation>
</comment>
<feature type="transmembrane region" description="Helical" evidence="7">
    <location>
        <begin position="111"/>
        <end position="138"/>
    </location>
</feature>
<evidence type="ECO:0000256" key="5">
    <source>
        <dbReference type="ARBA" id="ARBA00022989"/>
    </source>
</evidence>
<dbReference type="PANTHER" id="PTHR30086">
    <property type="entry name" value="ARGININE EXPORTER PROTEIN ARGO"/>
    <property type="match status" value="1"/>
</dbReference>
<dbReference type="GO" id="GO:0005886">
    <property type="term" value="C:plasma membrane"/>
    <property type="evidence" value="ECO:0007669"/>
    <property type="project" value="UniProtKB-SubCell"/>
</dbReference>
<protein>
    <submittedName>
        <fullName evidence="8">Threonine/homoserine/homoserine lactone efflux protein</fullName>
    </submittedName>
</protein>
<sequence length="206" mass="21905">MSLQLWLAYVAAVFLISGTPGPNMLLAMTHGIHHGLSRTFTTMAGLLAGLAVILSISLGGLGAVLLASSHAFDAIKYLGAAYLIYLGIKTWRSADAGIETEGRPDADSAWARFRIGVLVALSNPKAILFGVAFFPQFLDRSQPMAGQASILLLSFMLIETGWMCVYAGGGAKLAIWLRAGRRMVWFNRSAGAAFVGAGLLLGAFRR</sequence>
<feature type="transmembrane region" description="Helical" evidence="7">
    <location>
        <begin position="183"/>
        <end position="204"/>
    </location>
</feature>
<keyword evidence="3" id="KW-1003">Cell membrane</keyword>
<evidence type="ECO:0000256" key="6">
    <source>
        <dbReference type="ARBA" id="ARBA00023136"/>
    </source>
</evidence>
<dbReference type="Proteomes" id="UP000186513">
    <property type="component" value="Unassembled WGS sequence"/>
</dbReference>